<dbReference type="Proteomes" id="UP001220395">
    <property type="component" value="Chromosome"/>
</dbReference>
<dbReference type="Gene3D" id="3.40.50.880">
    <property type="match status" value="1"/>
</dbReference>
<feature type="region of interest" description="Disordered" evidence="1">
    <location>
        <begin position="30"/>
        <end position="49"/>
    </location>
</feature>
<feature type="chain" id="PRO_5045190185" evidence="2">
    <location>
        <begin position="28"/>
        <end position="306"/>
    </location>
</feature>
<dbReference type="Pfam" id="PF23355">
    <property type="entry name" value="IFT52_GIFT"/>
    <property type="match status" value="1"/>
</dbReference>
<reference evidence="4 5" key="1">
    <citation type="submission" date="2023-02" db="EMBL/GenBank/DDBJ databases">
        <title>Genome sequence of Sphingomonas naphthae.</title>
        <authorList>
            <person name="Kim S."/>
            <person name="Heo J."/>
            <person name="Kwon S.-W."/>
        </authorList>
    </citation>
    <scope>NUCLEOTIDE SEQUENCE [LARGE SCALE GENOMIC DNA]</scope>
    <source>
        <strain evidence="4 5">KACC 18716</strain>
    </source>
</reference>
<dbReference type="InterPro" id="IPR029062">
    <property type="entry name" value="Class_I_gatase-like"/>
</dbReference>
<proteinExistence type="predicted"/>
<organism evidence="4 5">
    <name type="scientific">Sphingomonas naphthae</name>
    <dbReference type="NCBI Taxonomy" id="1813468"/>
    <lineage>
        <taxon>Bacteria</taxon>
        <taxon>Pseudomonadati</taxon>
        <taxon>Pseudomonadota</taxon>
        <taxon>Alphaproteobacteria</taxon>
        <taxon>Sphingomonadales</taxon>
        <taxon>Sphingomonadaceae</taxon>
        <taxon>Sphingomonas</taxon>
    </lineage>
</organism>
<dbReference type="SUPFAM" id="SSF52317">
    <property type="entry name" value="Class I glutamine amidotransferase-like"/>
    <property type="match status" value="1"/>
</dbReference>
<protein>
    <submittedName>
        <fullName evidence="4">DUF4350 domain-containing protein</fullName>
    </submittedName>
</protein>
<keyword evidence="5" id="KW-1185">Reference proteome</keyword>
<evidence type="ECO:0000256" key="2">
    <source>
        <dbReference type="SAM" id="SignalP"/>
    </source>
</evidence>
<accession>A0ABY7TR84</accession>
<dbReference type="RefSeq" id="WP_273690312.1">
    <property type="nucleotide sequence ID" value="NZ_CP117411.1"/>
</dbReference>
<evidence type="ECO:0000256" key="1">
    <source>
        <dbReference type="SAM" id="MobiDB-lite"/>
    </source>
</evidence>
<dbReference type="EMBL" id="CP117411">
    <property type="protein sequence ID" value="WCT74890.1"/>
    <property type="molecule type" value="Genomic_DNA"/>
</dbReference>
<evidence type="ECO:0000313" key="5">
    <source>
        <dbReference type="Proteomes" id="UP001220395"/>
    </source>
</evidence>
<sequence length="306" mass="32431">MTGTVAPTRRSRAMRLPLLASLFLATAAPGQQPTQQQAADPQADTSVAHPAYPAAQGPLVAIDQGHGEFHTLAGRYAPFAAVLRADGYRLAAIETPLSAETLTGVSVLVIANATARGSWQPAEIDAVHRWVEGGGSLLLIADHMPFGAATNPLAERFGIHFDNGFAFQKNRGPESFTRRNGLLLDGPLTAAHGHQKAIDEVYAFTGTAFTAPPSATIVMRLGPGWSILSPAIPWQFDGAPSRPSTEADLRGAILDIGKGRLAVFGEAAMFTAQRSVRGGTMGFNYPKATKNKAFLLNTLHWLSRTG</sequence>
<feature type="signal peptide" evidence="2">
    <location>
        <begin position="1"/>
        <end position="27"/>
    </location>
</feature>
<evidence type="ECO:0000259" key="3">
    <source>
        <dbReference type="Pfam" id="PF23355"/>
    </source>
</evidence>
<keyword evidence="2" id="KW-0732">Signal</keyword>
<name>A0ABY7TR84_9SPHN</name>
<gene>
    <name evidence="4" type="ORF">PQ455_06635</name>
</gene>
<evidence type="ECO:0000313" key="4">
    <source>
        <dbReference type="EMBL" id="WCT74890.1"/>
    </source>
</evidence>
<dbReference type="InterPro" id="IPR055458">
    <property type="entry name" value="IFT52_GIFT"/>
</dbReference>
<feature type="domain" description="IFT52 GIFT" evidence="3">
    <location>
        <begin position="62"/>
        <end position="273"/>
    </location>
</feature>
<feature type="compositionally biased region" description="Low complexity" evidence="1">
    <location>
        <begin position="30"/>
        <end position="45"/>
    </location>
</feature>